<dbReference type="SUPFAM" id="SSF100895">
    <property type="entry name" value="Kazal-type serine protease inhibitors"/>
    <property type="match status" value="1"/>
</dbReference>
<keyword evidence="4" id="KW-0722">Serine protease inhibitor</keyword>
<dbReference type="STRING" id="623744.A0A553PUH2"/>
<dbReference type="PANTHER" id="PTHR47729:SF1">
    <property type="entry name" value="OVOMUCOID-LIKE-RELATED"/>
    <property type="match status" value="1"/>
</dbReference>
<evidence type="ECO:0000256" key="5">
    <source>
        <dbReference type="ARBA" id="ARBA00023157"/>
    </source>
</evidence>
<proteinExistence type="predicted"/>
<dbReference type="Pfam" id="PF00050">
    <property type="entry name" value="Kazal_1"/>
    <property type="match status" value="1"/>
</dbReference>
<dbReference type="InterPro" id="IPR036058">
    <property type="entry name" value="Kazal_dom_sf"/>
</dbReference>
<dbReference type="InterPro" id="IPR002350">
    <property type="entry name" value="Kazal_dom"/>
</dbReference>
<feature type="domain" description="Kazal-like" evidence="6">
    <location>
        <begin position="35"/>
        <end position="88"/>
    </location>
</feature>
<dbReference type="OrthoDB" id="126772at2759"/>
<evidence type="ECO:0000256" key="2">
    <source>
        <dbReference type="ARBA" id="ARBA00022525"/>
    </source>
</evidence>
<organism evidence="7 8">
    <name type="scientific">Danionella cerebrum</name>
    <dbReference type="NCBI Taxonomy" id="2873325"/>
    <lineage>
        <taxon>Eukaryota</taxon>
        <taxon>Metazoa</taxon>
        <taxon>Chordata</taxon>
        <taxon>Craniata</taxon>
        <taxon>Vertebrata</taxon>
        <taxon>Euteleostomi</taxon>
        <taxon>Actinopterygii</taxon>
        <taxon>Neopterygii</taxon>
        <taxon>Teleostei</taxon>
        <taxon>Ostariophysi</taxon>
        <taxon>Cypriniformes</taxon>
        <taxon>Danionidae</taxon>
        <taxon>Danioninae</taxon>
        <taxon>Danionella</taxon>
    </lineage>
</organism>
<dbReference type="AlphaFoldDB" id="A0A553PUH2"/>
<evidence type="ECO:0000259" key="6">
    <source>
        <dbReference type="PROSITE" id="PS51465"/>
    </source>
</evidence>
<dbReference type="Gene3D" id="3.30.60.30">
    <property type="match status" value="1"/>
</dbReference>
<dbReference type="SMART" id="SM00280">
    <property type="entry name" value="KAZAL"/>
    <property type="match status" value="1"/>
</dbReference>
<dbReference type="InterPro" id="IPR001239">
    <property type="entry name" value="Prot_inh_Kazal-m"/>
</dbReference>
<protein>
    <recommendedName>
        <fullName evidence="6">Kazal-like domain-containing protein</fullName>
    </recommendedName>
</protein>
<evidence type="ECO:0000313" key="7">
    <source>
        <dbReference type="EMBL" id="TRY81328.1"/>
    </source>
</evidence>
<comment type="caution">
    <text evidence="7">The sequence shown here is derived from an EMBL/GenBank/DDBJ whole genome shotgun (WGS) entry which is preliminary data.</text>
</comment>
<dbReference type="GO" id="GO:0005576">
    <property type="term" value="C:extracellular region"/>
    <property type="evidence" value="ECO:0007669"/>
    <property type="project" value="UniProtKB-SubCell"/>
</dbReference>
<evidence type="ECO:0000256" key="3">
    <source>
        <dbReference type="ARBA" id="ARBA00022690"/>
    </source>
</evidence>
<dbReference type="EMBL" id="SRMA01026642">
    <property type="protein sequence ID" value="TRY81328.1"/>
    <property type="molecule type" value="Genomic_DNA"/>
</dbReference>
<gene>
    <name evidence="7" type="ORF">DNTS_029755</name>
</gene>
<dbReference type="PRINTS" id="PR00290">
    <property type="entry name" value="KAZALINHBTR"/>
</dbReference>
<dbReference type="PANTHER" id="PTHR47729">
    <property type="entry name" value="SERINE PEPTIDASE INHIBITOR, KAZAL TYPE 2, TANDEM DUPLICATE 1-RELATED"/>
    <property type="match status" value="1"/>
</dbReference>
<sequence>MKTVFKGRDLTLVLRTMFARSVIVLLCVLVAISDGAWAPKCKYSADICPLNYMPVCGTNGVTYSNECMLCAAMRNSKLKILIRKNGEC</sequence>
<keyword evidence="2" id="KW-0964">Secreted</keyword>
<accession>A0A553PUH2</accession>
<name>A0A553PUH2_9TELE</name>
<dbReference type="InterPro" id="IPR051597">
    <property type="entry name" value="Bifunctional_prot_inhibitor"/>
</dbReference>
<keyword evidence="3" id="KW-0646">Protease inhibitor</keyword>
<reference evidence="7 8" key="1">
    <citation type="journal article" date="2019" name="Sci. Data">
        <title>Hybrid genome assembly and annotation of Danionella translucida.</title>
        <authorList>
            <person name="Kadobianskyi M."/>
            <person name="Schulze L."/>
            <person name="Schuelke M."/>
            <person name="Judkewitz B."/>
        </authorList>
    </citation>
    <scope>NUCLEOTIDE SEQUENCE [LARGE SCALE GENOMIC DNA]</scope>
    <source>
        <strain evidence="7 8">Bolton</strain>
    </source>
</reference>
<dbReference type="Proteomes" id="UP000316079">
    <property type="component" value="Unassembled WGS sequence"/>
</dbReference>
<dbReference type="PROSITE" id="PS00282">
    <property type="entry name" value="KAZAL_1"/>
    <property type="match status" value="1"/>
</dbReference>
<keyword evidence="5" id="KW-1015">Disulfide bond</keyword>
<dbReference type="PROSITE" id="PS51465">
    <property type="entry name" value="KAZAL_2"/>
    <property type="match status" value="1"/>
</dbReference>
<evidence type="ECO:0000256" key="1">
    <source>
        <dbReference type="ARBA" id="ARBA00004613"/>
    </source>
</evidence>
<keyword evidence="8" id="KW-1185">Reference proteome</keyword>
<dbReference type="GO" id="GO:0004867">
    <property type="term" value="F:serine-type endopeptidase inhibitor activity"/>
    <property type="evidence" value="ECO:0007669"/>
    <property type="project" value="UniProtKB-KW"/>
</dbReference>
<evidence type="ECO:0000256" key="4">
    <source>
        <dbReference type="ARBA" id="ARBA00022900"/>
    </source>
</evidence>
<comment type="subcellular location">
    <subcellularLocation>
        <location evidence="1">Secreted</location>
    </subcellularLocation>
</comment>
<evidence type="ECO:0000313" key="8">
    <source>
        <dbReference type="Proteomes" id="UP000316079"/>
    </source>
</evidence>